<organism evidence="2">
    <name type="scientific">Anopheles darlingi</name>
    <name type="common">Mosquito</name>
    <dbReference type="NCBI Taxonomy" id="43151"/>
    <lineage>
        <taxon>Eukaryota</taxon>
        <taxon>Metazoa</taxon>
        <taxon>Ecdysozoa</taxon>
        <taxon>Arthropoda</taxon>
        <taxon>Hexapoda</taxon>
        <taxon>Insecta</taxon>
        <taxon>Pterygota</taxon>
        <taxon>Neoptera</taxon>
        <taxon>Endopterygota</taxon>
        <taxon>Diptera</taxon>
        <taxon>Nematocera</taxon>
        <taxon>Culicoidea</taxon>
        <taxon>Culicidae</taxon>
        <taxon>Anophelinae</taxon>
        <taxon>Anopheles</taxon>
    </lineage>
</organism>
<feature type="transmembrane region" description="Helical" evidence="1">
    <location>
        <begin position="12"/>
        <end position="30"/>
    </location>
</feature>
<reference evidence="2" key="1">
    <citation type="submission" date="2018-01" db="EMBL/GenBank/DDBJ databases">
        <title>An insight into the sialome of Amazonian anophelines.</title>
        <authorList>
            <person name="Ribeiro J.M."/>
            <person name="Scarpassa V."/>
            <person name="Calvo E."/>
        </authorList>
    </citation>
    <scope>NUCLEOTIDE SEQUENCE</scope>
</reference>
<evidence type="ECO:0000313" key="2">
    <source>
        <dbReference type="EMBL" id="MBW71841.1"/>
    </source>
</evidence>
<protein>
    <submittedName>
        <fullName evidence="2">Uncharacterized protein</fullName>
    </submittedName>
</protein>
<accession>A0A2M4D2X7</accession>
<name>A0A2M4D2X7_ANODA</name>
<proteinExistence type="predicted"/>
<keyword evidence="1" id="KW-0472">Membrane</keyword>
<sequence>MAMCFGRECTPVMVGTLFGGTLTVGMLTIGEVPLVEASDSDTPVVACFSVVVGISLGRLAISPAGVSICLVVPSLPTVLTRRSFIGAPAVGAPVPMPIVGGFSVDAPAAAARLTVGLVKI</sequence>
<dbReference type="EMBL" id="GGFL01007663">
    <property type="protein sequence ID" value="MBW71841.1"/>
    <property type="molecule type" value="Transcribed_RNA"/>
</dbReference>
<dbReference type="AlphaFoldDB" id="A0A2M4D2X7"/>
<feature type="transmembrane region" description="Helical" evidence="1">
    <location>
        <begin position="50"/>
        <end position="72"/>
    </location>
</feature>
<evidence type="ECO:0000256" key="1">
    <source>
        <dbReference type="SAM" id="Phobius"/>
    </source>
</evidence>
<keyword evidence="1" id="KW-1133">Transmembrane helix</keyword>
<keyword evidence="1" id="KW-0812">Transmembrane</keyword>